<dbReference type="Pfam" id="PF06568">
    <property type="entry name" value="YjiS-like"/>
    <property type="match status" value="1"/>
</dbReference>
<name>A0A366WYQ1_9RHOB</name>
<dbReference type="Proteomes" id="UP000252706">
    <property type="component" value="Unassembled WGS sequence"/>
</dbReference>
<evidence type="ECO:0000259" key="1">
    <source>
        <dbReference type="Pfam" id="PF06568"/>
    </source>
</evidence>
<evidence type="ECO:0000313" key="2">
    <source>
        <dbReference type="EMBL" id="RBW54213.1"/>
    </source>
</evidence>
<comment type="caution">
    <text evidence="2">The sequence shown here is derived from an EMBL/GenBank/DDBJ whole genome shotgun (WGS) entry which is preliminary data.</text>
</comment>
<proteinExistence type="predicted"/>
<dbReference type="OrthoDB" id="8116725at2"/>
<evidence type="ECO:0000313" key="3">
    <source>
        <dbReference type="Proteomes" id="UP000252706"/>
    </source>
</evidence>
<sequence length="64" mass="7020">MATVAHTHAPIGAVTTLRVVDAVINVKSNLVEWNKARATRKALSVLTDRQLDDIGLTRKEIELV</sequence>
<accession>A0A366WYQ1</accession>
<dbReference type="AlphaFoldDB" id="A0A366WYQ1"/>
<gene>
    <name evidence="2" type="ORF">DS909_12560</name>
</gene>
<dbReference type="InterPro" id="IPR009506">
    <property type="entry name" value="YjiS-like"/>
</dbReference>
<reference evidence="2 3" key="1">
    <citation type="submission" date="2018-07" db="EMBL/GenBank/DDBJ databases">
        <title>Modular assembly of carbohydrate-degrading microbial communities in the ocean.</title>
        <authorList>
            <person name="Enke T.N."/>
            <person name="Datta M.S."/>
            <person name="Schwartzman J.A."/>
            <person name="Cermak N."/>
            <person name="Schmitz D.A."/>
            <person name="Barrere J."/>
            <person name="Cordero O.X."/>
        </authorList>
    </citation>
    <scope>NUCLEOTIDE SEQUENCE [LARGE SCALE GENOMIC DNA]</scope>
    <source>
        <strain evidence="2 3">C3M10</strain>
    </source>
</reference>
<protein>
    <submittedName>
        <fullName evidence="2">DUF1127 domain-containing protein</fullName>
    </submittedName>
</protein>
<dbReference type="EMBL" id="QOCE01000032">
    <property type="protein sequence ID" value="RBW54213.1"/>
    <property type="molecule type" value="Genomic_DNA"/>
</dbReference>
<feature type="domain" description="YjiS-like" evidence="1">
    <location>
        <begin position="29"/>
        <end position="62"/>
    </location>
</feature>
<dbReference type="RefSeq" id="WP_113823809.1">
    <property type="nucleotide sequence ID" value="NZ_QOCE01000032.1"/>
</dbReference>
<organism evidence="2 3">
    <name type="scientific">Phaeobacter gallaeciensis</name>
    <dbReference type="NCBI Taxonomy" id="60890"/>
    <lineage>
        <taxon>Bacteria</taxon>
        <taxon>Pseudomonadati</taxon>
        <taxon>Pseudomonadota</taxon>
        <taxon>Alphaproteobacteria</taxon>
        <taxon>Rhodobacterales</taxon>
        <taxon>Roseobacteraceae</taxon>
        <taxon>Phaeobacter</taxon>
    </lineage>
</organism>